<dbReference type="SUPFAM" id="SSF56784">
    <property type="entry name" value="HAD-like"/>
    <property type="match status" value="1"/>
</dbReference>
<organism evidence="1 2">
    <name type="scientific">Tepidicaulis marinus</name>
    <dbReference type="NCBI Taxonomy" id="1333998"/>
    <lineage>
        <taxon>Bacteria</taxon>
        <taxon>Pseudomonadati</taxon>
        <taxon>Pseudomonadota</taxon>
        <taxon>Alphaproteobacteria</taxon>
        <taxon>Hyphomicrobiales</taxon>
        <taxon>Parvibaculaceae</taxon>
        <taxon>Tepidicaulis</taxon>
    </lineage>
</organism>
<evidence type="ECO:0000313" key="1">
    <source>
        <dbReference type="EMBL" id="GAK46355.1"/>
    </source>
</evidence>
<dbReference type="STRING" id="1333998.M2A_2854"/>
<dbReference type="AlphaFoldDB" id="A0A081BE87"/>
<sequence length="216" mass="23478">MRAQIDALDLAPGRPLIISDADEVLLQFVQGLEIYLERQGLWLDLQSFALTGNVRRIGTNERIPASRMPDILGGFFASETASLKAVPDAAETLAALSKRAQIVVLTNVPQDQRAARAACLAGQGLDYPVIANTGLKGGAVRYLAEAAGRAPVFFLDDIPHNISAVAKAHEESQRIHFIADERLAKLLPPCADSHFHTTKWQLAGDFIHSRLDETGF</sequence>
<reference evidence="1 2" key="1">
    <citation type="submission" date="2014-07" db="EMBL/GenBank/DDBJ databases">
        <title>Tepidicaulis marinum gen. nov., sp. nov., a novel marine bacterium denitrifying nitrate to nitrous oxide strictly under microaerobic conditions.</title>
        <authorList>
            <person name="Takeuchi M."/>
            <person name="Yamagishi T."/>
            <person name="Kamagata Y."/>
            <person name="Oshima K."/>
            <person name="Hattori M."/>
            <person name="Katayama T."/>
            <person name="Hanada S."/>
            <person name="Tamaki H."/>
            <person name="Marumo K."/>
            <person name="Maeda H."/>
            <person name="Nedachi M."/>
            <person name="Iwasaki W."/>
            <person name="Suwa Y."/>
            <person name="Sakata S."/>
        </authorList>
    </citation>
    <scope>NUCLEOTIDE SEQUENCE [LARGE SCALE GENOMIC DNA]</scope>
    <source>
        <strain evidence="1 2">MA2</strain>
    </source>
</reference>
<dbReference type="EMBL" id="BBIO01000018">
    <property type="protein sequence ID" value="GAK46355.1"/>
    <property type="molecule type" value="Genomic_DNA"/>
</dbReference>
<evidence type="ECO:0000313" key="2">
    <source>
        <dbReference type="Proteomes" id="UP000028702"/>
    </source>
</evidence>
<dbReference type="eggNOG" id="COG0647">
    <property type="taxonomic scope" value="Bacteria"/>
</dbReference>
<comment type="caution">
    <text evidence="1">The sequence shown here is derived from an EMBL/GenBank/DDBJ whole genome shotgun (WGS) entry which is preliminary data.</text>
</comment>
<dbReference type="Proteomes" id="UP000028702">
    <property type="component" value="Unassembled WGS sequence"/>
</dbReference>
<accession>A0A081BE87</accession>
<protein>
    <submittedName>
        <fullName evidence="1">Conserved protein</fullName>
    </submittedName>
</protein>
<dbReference type="InterPro" id="IPR036412">
    <property type="entry name" value="HAD-like_sf"/>
</dbReference>
<gene>
    <name evidence="1" type="ORF">M2A_2854</name>
</gene>
<dbReference type="InterPro" id="IPR023214">
    <property type="entry name" value="HAD_sf"/>
</dbReference>
<keyword evidence="2" id="KW-1185">Reference proteome</keyword>
<name>A0A081BE87_9HYPH</name>
<proteinExistence type="predicted"/>
<dbReference type="Gene3D" id="3.40.50.1000">
    <property type="entry name" value="HAD superfamily/HAD-like"/>
    <property type="match status" value="1"/>
</dbReference>